<accession>A0AB39BJN0</accession>
<reference evidence="1" key="1">
    <citation type="submission" date="2024-05" db="EMBL/GenBank/DDBJ databases">
        <title>Herbiconiux sp. A18JL235.</title>
        <authorList>
            <person name="Zhang G."/>
        </authorList>
    </citation>
    <scope>NUCLEOTIDE SEQUENCE</scope>
    <source>
        <strain evidence="1">A18JL235</strain>
    </source>
</reference>
<dbReference type="AlphaFoldDB" id="A0AB39BJN0"/>
<protein>
    <recommendedName>
        <fullName evidence="2">SbsA Ig-like domain-containing protein</fullName>
    </recommendedName>
</protein>
<name>A0AB39BJN0_9MICO</name>
<dbReference type="EMBL" id="CP162511">
    <property type="protein sequence ID" value="XDI06653.1"/>
    <property type="molecule type" value="Genomic_DNA"/>
</dbReference>
<dbReference type="RefSeq" id="WP_368499032.1">
    <property type="nucleotide sequence ID" value="NZ_CP162511.1"/>
</dbReference>
<organism evidence="1">
    <name type="scientific">Herbiconiux sp. A18JL235</name>
    <dbReference type="NCBI Taxonomy" id="3152363"/>
    <lineage>
        <taxon>Bacteria</taxon>
        <taxon>Bacillati</taxon>
        <taxon>Actinomycetota</taxon>
        <taxon>Actinomycetes</taxon>
        <taxon>Micrococcales</taxon>
        <taxon>Microbacteriaceae</taxon>
        <taxon>Herbiconiux</taxon>
    </lineage>
</organism>
<proteinExistence type="predicted"/>
<evidence type="ECO:0000313" key="1">
    <source>
        <dbReference type="EMBL" id="XDI06653.1"/>
    </source>
</evidence>
<gene>
    <name evidence="1" type="ORF">ABFY20_06005</name>
</gene>
<evidence type="ECO:0008006" key="2">
    <source>
        <dbReference type="Google" id="ProtNLM"/>
    </source>
</evidence>
<dbReference type="SUPFAM" id="SSF69322">
    <property type="entry name" value="Tricorn protease domain 2"/>
    <property type="match status" value="1"/>
</dbReference>
<sequence length="481" mass="49612">MTIGRTRSTNNGYRRFRRSTVAVLGVLALAAAGLGAAAVLRGPKLDAGSVNAQSVISRAGQKLVLHADQALAPVDASQVEVTPATPFTVESTGPDVQVTFTGVLDYATAYSIRVDDVEGSATGLRGALDFDFTTPDVDVTTLLRRGGFAAGADKPSDQIVRSALTAGDGAGSEVVFEAPRIQQFQVVPGALAVVELDEQGASTLVVSVEGADGASTGGTVFTPAGGRIQNLHASVSAGLFGYTVNGGADAVTGREYQNTLFVFDPRSVSGKAEEVAGFGGEPLRVVDWQFVPGSSSIVAQSTDQQLYLLDPIGGAEPVPLGQHAEMRDFLAGGLQLVVADPAGTSTIDLSTGQVAPLVQSAPEVDPALYPGTIVTLASGATVRQYDEVDYSSAAPVQQSQIVYADDTGTRELYRPASAGARIRGFCVSPNGQYLAVETIASGAVTDGYPLPGYSEMTTTFVQIATGTVTRSVPGFLPDWCA</sequence>